<feature type="transmembrane region" description="Helical" evidence="7">
    <location>
        <begin position="105"/>
        <end position="126"/>
    </location>
</feature>
<reference evidence="8 9" key="2">
    <citation type="journal article" date="2014" name="FEMS Microbiol. Lett.">
        <title>Draft genomic DNA sequence of the facultatively methylotrophic bacterium Acidomonas methanolica type strain MB58.</title>
        <authorList>
            <person name="Higashiura N."/>
            <person name="Hadano H."/>
            <person name="Hirakawa H."/>
            <person name="Matsutani M."/>
            <person name="Takabe S."/>
            <person name="Matsushita K."/>
            <person name="Azuma Y."/>
        </authorList>
    </citation>
    <scope>NUCLEOTIDE SEQUENCE [LARGE SCALE GENOMIC DNA]</scope>
    <source>
        <strain evidence="8 9">MB58</strain>
    </source>
</reference>
<comment type="caution">
    <text evidence="8">The sequence shown here is derived from an EMBL/GenBank/DDBJ whole genome shotgun (WGS) entry which is preliminary data.</text>
</comment>
<feature type="transmembrane region" description="Helical" evidence="7">
    <location>
        <begin position="238"/>
        <end position="263"/>
    </location>
</feature>
<gene>
    <name evidence="8" type="ORF">Amme_113_010</name>
</gene>
<comment type="subcellular location">
    <subcellularLocation>
        <location evidence="1">Endomembrane system</location>
        <topology evidence="1">Multi-pass membrane protein</topology>
    </subcellularLocation>
</comment>
<dbReference type="Proteomes" id="UP000019760">
    <property type="component" value="Unassembled WGS sequence"/>
</dbReference>
<feature type="transmembrane region" description="Helical" evidence="7">
    <location>
        <begin position="429"/>
        <end position="448"/>
    </location>
</feature>
<dbReference type="InterPro" id="IPR006043">
    <property type="entry name" value="NCS2"/>
</dbReference>
<dbReference type="PANTHER" id="PTHR43337:SF1">
    <property type="entry name" value="XANTHINE_URACIL PERMEASE C887.17-RELATED"/>
    <property type="match status" value="1"/>
</dbReference>
<feature type="transmembrane region" description="Helical" evidence="7">
    <location>
        <begin position="391"/>
        <end position="417"/>
    </location>
</feature>
<evidence type="ECO:0000256" key="5">
    <source>
        <dbReference type="ARBA" id="ARBA00022989"/>
    </source>
</evidence>
<dbReference type="GO" id="GO:0012505">
    <property type="term" value="C:endomembrane system"/>
    <property type="evidence" value="ECO:0007669"/>
    <property type="project" value="UniProtKB-SubCell"/>
</dbReference>
<keyword evidence="6 7" id="KW-0472">Membrane</keyword>
<feature type="transmembrane region" description="Helical" evidence="7">
    <location>
        <begin position="200"/>
        <end position="218"/>
    </location>
</feature>
<evidence type="ECO:0000313" key="9">
    <source>
        <dbReference type="Proteomes" id="UP000019760"/>
    </source>
</evidence>
<sequence>MPHAFASWLDRRFALSARGTTPARELLAGVTTFGAMAYIMAVNPAIMSLAGLDRHDMIMTTIAAAFCGTMLMALLANMPIALAPAMSSNAIFAQIVVKQMHVKPATAFTIILISGLAFTLLSVTSLRQKMVRSFPEPIVMGIQVSIGIFITRIGMVTGGLAVPGADGFHFGDLADPAVLLCLGGVLMAAVATVLRLPGGLLLTIAAVTLTGLFVSSRGHPVTPWPSRLADWPHYPTHLLLPFDFGDFLSHLGLLLPITLYFFLSDFFDATGTMFSVANRAGLRHPNGETLLGRRAFAADGAASVIGSALGTCTVSAYVESLVGAEAGGKTGLTAVTVALLFLASSVFWPVITIIPAVATAPILILVGLGMLSHLSHVTDRSTEAILTPLAMLLTTVLTGNFMYALCFGVLFYSVLLAATRQFARLTPMLLGLDTVFLFYLILVTKMGLGASG</sequence>
<evidence type="ECO:0000256" key="3">
    <source>
        <dbReference type="ARBA" id="ARBA00022448"/>
    </source>
</evidence>
<proteinExistence type="inferred from homology"/>
<keyword evidence="4 7" id="KW-0812">Transmembrane</keyword>
<dbReference type="InterPro" id="IPR045018">
    <property type="entry name" value="Azg-like"/>
</dbReference>
<name>A0A023D7Z6_ACIMT</name>
<evidence type="ECO:0000256" key="2">
    <source>
        <dbReference type="ARBA" id="ARBA00005697"/>
    </source>
</evidence>
<feature type="transmembrane region" description="Helical" evidence="7">
    <location>
        <begin position="346"/>
        <end position="371"/>
    </location>
</feature>
<dbReference type="EMBL" id="BAND01000112">
    <property type="protein sequence ID" value="GAJ30238.1"/>
    <property type="molecule type" value="Genomic_DNA"/>
</dbReference>
<organism evidence="8 9">
    <name type="scientific">Acidomonas methanolica NBRC 104435</name>
    <dbReference type="NCBI Taxonomy" id="1231351"/>
    <lineage>
        <taxon>Bacteria</taxon>
        <taxon>Pseudomonadati</taxon>
        <taxon>Pseudomonadota</taxon>
        <taxon>Alphaproteobacteria</taxon>
        <taxon>Acetobacterales</taxon>
        <taxon>Acetobacteraceae</taxon>
        <taxon>Acidomonas</taxon>
    </lineage>
</organism>
<dbReference type="AlphaFoldDB" id="A0A023D7Z6"/>
<evidence type="ECO:0000256" key="4">
    <source>
        <dbReference type="ARBA" id="ARBA00022692"/>
    </source>
</evidence>
<keyword evidence="3" id="KW-0813">Transport</keyword>
<dbReference type="GO" id="GO:0005345">
    <property type="term" value="F:purine nucleobase transmembrane transporter activity"/>
    <property type="evidence" value="ECO:0007669"/>
    <property type="project" value="TreeGrafter"/>
</dbReference>
<dbReference type="Pfam" id="PF00860">
    <property type="entry name" value="Xan_ur_permease"/>
    <property type="match status" value="1"/>
</dbReference>
<evidence type="ECO:0000256" key="1">
    <source>
        <dbReference type="ARBA" id="ARBA00004127"/>
    </source>
</evidence>
<dbReference type="PANTHER" id="PTHR43337">
    <property type="entry name" value="XANTHINE/URACIL PERMEASE C887.17-RELATED"/>
    <property type="match status" value="1"/>
</dbReference>
<dbReference type="RefSeq" id="WP_042061059.1">
    <property type="nucleotide sequence ID" value="NZ_BAND01000112.1"/>
</dbReference>
<comment type="similarity">
    <text evidence="2">Belongs to the nucleobase:cation symporter-2 (NCS2) (TC 2.A.40) family. Azg-like subfamily.</text>
</comment>
<feature type="transmembrane region" description="Helical" evidence="7">
    <location>
        <begin position="138"/>
        <end position="161"/>
    </location>
</feature>
<dbReference type="GO" id="GO:0005886">
    <property type="term" value="C:plasma membrane"/>
    <property type="evidence" value="ECO:0007669"/>
    <property type="project" value="TreeGrafter"/>
</dbReference>
<evidence type="ECO:0000256" key="7">
    <source>
        <dbReference type="SAM" id="Phobius"/>
    </source>
</evidence>
<feature type="transmembrane region" description="Helical" evidence="7">
    <location>
        <begin position="62"/>
        <end position="85"/>
    </location>
</feature>
<keyword evidence="9" id="KW-1185">Reference proteome</keyword>
<evidence type="ECO:0000256" key="6">
    <source>
        <dbReference type="ARBA" id="ARBA00023136"/>
    </source>
</evidence>
<evidence type="ECO:0000313" key="8">
    <source>
        <dbReference type="EMBL" id="GAJ30238.1"/>
    </source>
</evidence>
<feature type="transmembrane region" description="Helical" evidence="7">
    <location>
        <begin position="173"/>
        <end position="193"/>
    </location>
</feature>
<accession>A0A023D7Z6</accession>
<keyword evidence="5 7" id="KW-1133">Transmembrane helix</keyword>
<protein>
    <submittedName>
        <fullName evidence="8">Xanthine/uracil/vitamin C transporter</fullName>
    </submittedName>
</protein>
<reference evidence="9" key="1">
    <citation type="journal article" date="2014" name="FEMS Microbiol. Lett.">
        <title>Draft Genomic DNA Sequence of the Facultatively Methylotrophic Bacterium Acidomonas methanolica type strain MB58.</title>
        <authorList>
            <person name="Higashiura N."/>
            <person name="Hadano H."/>
            <person name="Hirakawa H."/>
            <person name="Matsutani M."/>
            <person name="Takabe S."/>
            <person name="Matsushita K."/>
            <person name="Azuma Y."/>
        </authorList>
    </citation>
    <scope>NUCLEOTIDE SEQUENCE [LARGE SCALE GENOMIC DNA]</scope>
    <source>
        <strain evidence="9">MB58</strain>
    </source>
</reference>
<feature type="transmembrane region" description="Helical" evidence="7">
    <location>
        <begin position="26"/>
        <end position="50"/>
    </location>
</feature>